<protein>
    <recommendedName>
        <fullName evidence="3">Glycosyl hydrolase-like 10 domain-containing protein</fullName>
    </recommendedName>
</protein>
<feature type="domain" description="Glycosyl hydrolase-like 10" evidence="3">
    <location>
        <begin position="25"/>
        <end position="336"/>
    </location>
</feature>
<evidence type="ECO:0000313" key="5">
    <source>
        <dbReference type="Proteomes" id="UP000263900"/>
    </source>
</evidence>
<dbReference type="Pfam" id="PF02638">
    <property type="entry name" value="GHL10"/>
    <property type="match status" value="1"/>
</dbReference>
<reference evidence="4 5" key="1">
    <citation type="submission" date="2018-09" db="EMBL/GenBank/DDBJ databases">
        <title>Genome sequencing of strain 6GH32-13.</title>
        <authorList>
            <person name="Weon H.-Y."/>
            <person name="Heo J."/>
            <person name="Kwon S.-W."/>
        </authorList>
    </citation>
    <scope>NUCLEOTIDE SEQUENCE [LARGE SCALE GENOMIC DNA]</scope>
    <source>
        <strain evidence="4 5">5GH32-13</strain>
    </source>
</reference>
<keyword evidence="1 2" id="KW-0732">Signal</keyword>
<dbReference type="KEGG" id="pseg:D3H65_23510"/>
<dbReference type="SUPFAM" id="SSF51445">
    <property type="entry name" value="(Trans)glycosidases"/>
    <property type="match status" value="1"/>
</dbReference>
<sequence length="515" mass="59401">MKQQFLTFAACLWASVTAFSQPTYEFRGAWIATVDNIDWPSKGNFNTALQKAEFIAQLDMHKRNGLNAMIVQIRPATDAFYPSPHEPWSEWLTGKQGKAPSPYYDPLQFMIEETHKRGMEFHAWCNPYRAEFLIGKSSIAANHVTKLHPDWFLAYGGKRYFDPGNKEAQEFVVKVIRDVVHRYAVDAIHFDDYFYPYRIAGKEFPDNKSFAKYGNGLDKEDWRRSNVDSIIVKLAKAIKEENKYCRFGISPFGVWRNQRDDPEGSATTAGQTNYDDLYADILLWLENGWIDYVAPQLYWEFGHKAAPYEVLLDWWSKHTYGRHCYIGLAPYRANSNAIWRDKSLLPRQIAALRTYPEIQGAIYFSSTSFVRNPNGWSDSLRLNYYKEPALIPGMSWIDSLRPVSPSVKSFTVVDSSTFDITVVKSALEKRNLRSFKAYLSADTTEAFINFYSVKLIDTKPGGDSCVFRIQLPADKRYAGIYLTTLDEQGNESLPYADWPVPLRFEKLENEAWIVR</sequence>
<dbReference type="InterPro" id="IPR003790">
    <property type="entry name" value="GHL10"/>
</dbReference>
<evidence type="ECO:0000313" key="4">
    <source>
        <dbReference type="EMBL" id="AXY76779.1"/>
    </source>
</evidence>
<feature type="chain" id="PRO_5017583716" description="Glycosyl hydrolase-like 10 domain-containing protein" evidence="2">
    <location>
        <begin position="21"/>
        <end position="515"/>
    </location>
</feature>
<name>A0A3B7MU48_9BACT</name>
<dbReference type="PANTHER" id="PTHR43405:SF1">
    <property type="entry name" value="GLYCOSYL HYDROLASE DIGH"/>
    <property type="match status" value="1"/>
</dbReference>
<dbReference type="OrthoDB" id="9773203at2"/>
<evidence type="ECO:0000256" key="2">
    <source>
        <dbReference type="SAM" id="SignalP"/>
    </source>
</evidence>
<gene>
    <name evidence="4" type="ORF">D3H65_23510</name>
</gene>
<dbReference type="Gene3D" id="3.20.20.80">
    <property type="entry name" value="Glycosidases"/>
    <property type="match status" value="1"/>
</dbReference>
<evidence type="ECO:0000256" key="1">
    <source>
        <dbReference type="ARBA" id="ARBA00022729"/>
    </source>
</evidence>
<dbReference type="EMBL" id="CP032157">
    <property type="protein sequence ID" value="AXY76779.1"/>
    <property type="molecule type" value="Genomic_DNA"/>
</dbReference>
<dbReference type="PANTHER" id="PTHR43405">
    <property type="entry name" value="GLYCOSYL HYDROLASE DIGH"/>
    <property type="match status" value="1"/>
</dbReference>
<proteinExistence type="predicted"/>
<dbReference type="InterPro" id="IPR017853">
    <property type="entry name" value="GH"/>
</dbReference>
<dbReference type="RefSeq" id="WP_119052656.1">
    <property type="nucleotide sequence ID" value="NZ_CP032157.1"/>
</dbReference>
<dbReference type="Proteomes" id="UP000263900">
    <property type="component" value="Chromosome"/>
</dbReference>
<accession>A0A3B7MU48</accession>
<dbReference type="AlphaFoldDB" id="A0A3B7MU48"/>
<dbReference type="InterPro" id="IPR052177">
    <property type="entry name" value="Divisome_Glycosyl_Hydrolase"/>
</dbReference>
<evidence type="ECO:0000259" key="3">
    <source>
        <dbReference type="Pfam" id="PF02638"/>
    </source>
</evidence>
<keyword evidence="5" id="KW-1185">Reference proteome</keyword>
<feature type="signal peptide" evidence="2">
    <location>
        <begin position="1"/>
        <end position="20"/>
    </location>
</feature>
<organism evidence="4 5">
    <name type="scientific">Paraflavitalea soli</name>
    <dbReference type="NCBI Taxonomy" id="2315862"/>
    <lineage>
        <taxon>Bacteria</taxon>
        <taxon>Pseudomonadati</taxon>
        <taxon>Bacteroidota</taxon>
        <taxon>Chitinophagia</taxon>
        <taxon>Chitinophagales</taxon>
        <taxon>Chitinophagaceae</taxon>
        <taxon>Paraflavitalea</taxon>
    </lineage>
</organism>